<dbReference type="GO" id="GO:0005886">
    <property type="term" value="C:plasma membrane"/>
    <property type="evidence" value="ECO:0007669"/>
    <property type="project" value="UniProtKB-SubCell"/>
</dbReference>
<dbReference type="FunFam" id="1.10.287.130:FF:000008">
    <property type="entry name" value="Two-component sensor histidine kinase"/>
    <property type="match status" value="1"/>
</dbReference>
<dbReference type="Gene3D" id="3.30.565.10">
    <property type="entry name" value="Histidine kinase-like ATPase, C-terminal domain"/>
    <property type="match status" value="1"/>
</dbReference>
<dbReference type="Pfam" id="PF02518">
    <property type="entry name" value="HATPase_c"/>
    <property type="match status" value="1"/>
</dbReference>
<feature type="transmembrane region" description="Helical" evidence="14">
    <location>
        <begin position="418"/>
        <end position="434"/>
    </location>
</feature>
<keyword evidence="10" id="KW-0067">ATP-binding</keyword>
<dbReference type="SMART" id="SM00388">
    <property type="entry name" value="HisKA"/>
    <property type="match status" value="1"/>
</dbReference>
<dbReference type="InterPro" id="IPR050398">
    <property type="entry name" value="HssS/ArlS-like"/>
</dbReference>
<keyword evidence="17" id="KW-1185">Reference proteome</keyword>
<evidence type="ECO:0000256" key="2">
    <source>
        <dbReference type="ARBA" id="ARBA00004651"/>
    </source>
</evidence>
<dbReference type="InterPro" id="IPR005467">
    <property type="entry name" value="His_kinase_dom"/>
</dbReference>
<dbReference type="EC" id="2.7.13.3" evidence="3"/>
<evidence type="ECO:0000256" key="1">
    <source>
        <dbReference type="ARBA" id="ARBA00000085"/>
    </source>
</evidence>
<evidence type="ECO:0000256" key="6">
    <source>
        <dbReference type="ARBA" id="ARBA00022679"/>
    </source>
</evidence>
<evidence type="ECO:0000256" key="8">
    <source>
        <dbReference type="ARBA" id="ARBA00022741"/>
    </source>
</evidence>
<dbReference type="CDD" id="cd00082">
    <property type="entry name" value="HisKA"/>
    <property type="match status" value="1"/>
</dbReference>
<dbReference type="InterPro" id="IPR036097">
    <property type="entry name" value="HisK_dim/P_sf"/>
</dbReference>
<keyword evidence="6" id="KW-0808">Transferase</keyword>
<keyword evidence="9 16" id="KW-0418">Kinase</keyword>
<dbReference type="GO" id="GO:0000155">
    <property type="term" value="F:phosphorelay sensor kinase activity"/>
    <property type="evidence" value="ECO:0007669"/>
    <property type="project" value="InterPro"/>
</dbReference>
<feature type="transmembrane region" description="Helical" evidence="14">
    <location>
        <begin position="294"/>
        <end position="315"/>
    </location>
</feature>
<keyword evidence="13 14" id="KW-0472">Membrane</keyword>
<keyword evidence="5" id="KW-0597">Phosphoprotein</keyword>
<keyword evidence="4" id="KW-1003">Cell membrane</keyword>
<comment type="subcellular location">
    <subcellularLocation>
        <location evidence="2">Cell membrane</location>
        <topology evidence="2">Multi-pass membrane protein</topology>
    </subcellularLocation>
</comment>
<evidence type="ECO:0000256" key="9">
    <source>
        <dbReference type="ARBA" id="ARBA00022777"/>
    </source>
</evidence>
<evidence type="ECO:0000256" key="14">
    <source>
        <dbReference type="SAM" id="Phobius"/>
    </source>
</evidence>
<dbReference type="Pfam" id="PF00512">
    <property type="entry name" value="HisKA"/>
    <property type="match status" value="1"/>
</dbReference>
<feature type="domain" description="Histidine kinase" evidence="15">
    <location>
        <begin position="504"/>
        <end position="702"/>
    </location>
</feature>
<keyword evidence="12" id="KW-0902">Two-component regulatory system</keyword>
<evidence type="ECO:0000313" key="17">
    <source>
        <dbReference type="Proteomes" id="UP000515856"/>
    </source>
</evidence>
<keyword evidence="8" id="KW-0547">Nucleotide-binding</keyword>
<organism evidence="16 17">
    <name type="scientific">[Eubacterium] hominis</name>
    <dbReference type="NCBI Taxonomy" id="2764325"/>
    <lineage>
        <taxon>Bacteria</taxon>
        <taxon>Bacillati</taxon>
        <taxon>Bacillota</taxon>
        <taxon>Erysipelotrichia</taxon>
        <taxon>Erysipelotrichales</taxon>
        <taxon>Erysipelotrichaceae</taxon>
        <taxon>Amedibacillus</taxon>
    </lineage>
</organism>
<evidence type="ECO:0000256" key="3">
    <source>
        <dbReference type="ARBA" id="ARBA00012438"/>
    </source>
</evidence>
<comment type="catalytic activity">
    <reaction evidence="1">
        <text>ATP + protein L-histidine = ADP + protein N-phospho-L-histidine.</text>
        <dbReference type="EC" id="2.7.13.3"/>
    </reaction>
</comment>
<feature type="transmembrane region" description="Helical" evidence="14">
    <location>
        <begin position="395"/>
        <end position="412"/>
    </location>
</feature>
<dbReference type="SUPFAM" id="SSF55874">
    <property type="entry name" value="ATPase domain of HSP90 chaperone/DNA topoisomerase II/histidine kinase"/>
    <property type="match status" value="1"/>
</dbReference>
<evidence type="ECO:0000256" key="4">
    <source>
        <dbReference type="ARBA" id="ARBA00022475"/>
    </source>
</evidence>
<evidence type="ECO:0000256" key="13">
    <source>
        <dbReference type="ARBA" id="ARBA00023136"/>
    </source>
</evidence>
<dbReference type="PROSITE" id="PS50109">
    <property type="entry name" value="HIS_KIN"/>
    <property type="match status" value="1"/>
</dbReference>
<dbReference type="Gene3D" id="1.10.287.130">
    <property type="match status" value="1"/>
</dbReference>
<evidence type="ECO:0000256" key="12">
    <source>
        <dbReference type="ARBA" id="ARBA00023012"/>
    </source>
</evidence>
<dbReference type="AlphaFoldDB" id="A0A7G9GQ19"/>
<dbReference type="EMBL" id="CP060636">
    <property type="protein sequence ID" value="QNM12901.1"/>
    <property type="molecule type" value="Genomic_DNA"/>
</dbReference>
<dbReference type="InterPro" id="IPR003661">
    <property type="entry name" value="HisK_dim/P_dom"/>
</dbReference>
<evidence type="ECO:0000259" key="15">
    <source>
        <dbReference type="PROSITE" id="PS50109"/>
    </source>
</evidence>
<accession>A0A7G9GQ19</accession>
<dbReference type="PANTHER" id="PTHR45528">
    <property type="entry name" value="SENSOR HISTIDINE KINASE CPXA"/>
    <property type="match status" value="1"/>
</dbReference>
<feature type="transmembrane region" description="Helical" evidence="14">
    <location>
        <begin position="327"/>
        <end position="348"/>
    </location>
</feature>
<evidence type="ECO:0000313" key="16">
    <source>
        <dbReference type="EMBL" id="QNM12901.1"/>
    </source>
</evidence>
<sequence length="720" mass="83216">MKKNQHPARLFLLVIIGLMVFMLLSMGPSNNSATMKAEATRQAIIEETEKNSPQIFAERYNDEFETHVGRWIVSSYISYLDSEALEGRRSFFKDIHYLYTSSLQVIDRVLNDYLGENNGDSLNDFNLIGYYVVDTTDNKTDHHITNSQKYKEYVSKDTSITKKDNTWFIVVQFDKDGKLKVTKSYNNTRSLVIQNSYEEQLHEILTSISNNDDTLANLEVNDIKNMTFAFIVTEDMGLVSTDPVYDESAVHLVYHDEMLNLQNMYFTMSMFILIAFVAFYPHKRIKETKFYRTLMSLPIELMAFSLMIVLILIYTHTLSLGGDAASALGAFFIFPIAYLLTMHIIFFFKEVSTMGLKNAYLQYSLIHNDMKEIKKILIEVYHYLANDNLEPTDKGLLRIIFLILLNLLLIVMFNSLGLFFYIPYIICLFLIIFRKNQRRIEDFLKVKELTTNISNGDFEEAVEKDNLGVYEPLKGDLINIQQGIEEAVEKAMVSQRMKNELITNVSHDLKTPLTAIISYIDLLKNENITEEERKNYLEILEKSADRLKHLIEDLFEMSKANSGSITLDYMDVDLISLLKQVEMECQNAFNEKHLIIKHHFSDEKVLLPLDPQKTCRIFENLLSNVGKYALEQTRVFISVTDFESRVDVEIKNVSKEEIDYTPDEIVERFTRGDKSRNSEGSGLGLAIAKSFTELMKGRMHIDLDGDIFKVTISFYKNNNA</sequence>
<proteinExistence type="predicted"/>
<dbReference type="SUPFAM" id="SSF47384">
    <property type="entry name" value="Homodimeric domain of signal transducing histidine kinase"/>
    <property type="match status" value="1"/>
</dbReference>
<evidence type="ECO:0000256" key="7">
    <source>
        <dbReference type="ARBA" id="ARBA00022692"/>
    </source>
</evidence>
<dbReference type="InterPro" id="IPR036890">
    <property type="entry name" value="HATPase_C_sf"/>
</dbReference>
<evidence type="ECO:0000256" key="5">
    <source>
        <dbReference type="ARBA" id="ARBA00022553"/>
    </source>
</evidence>
<dbReference type="GO" id="GO:0005524">
    <property type="term" value="F:ATP binding"/>
    <property type="evidence" value="ECO:0007669"/>
    <property type="project" value="UniProtKB-KW"/>
</dbReference>
<dbReference type="Proteomes" id="UP000515856">
    <property type="component" value="Chromosome"/>
</dbReference>
<dbReference type="SMART" id="SM00387">
    <property type="entry name" value="HATPase_c"/>
    <property type="match status" value="1"/>
</dbReference>
<keyword evidence="7 14" id="KW-0812">Transmembrane</keyword>
<feature type="transmembrane region" description="Helical" evidence="14">
    <location>
        <begin position="264"/>
        <end position="282"/>
    </location>
</feature>
<gene>
    <name evidence="16" type="ORF">H9Q80_02815</name>
</gene>
<name>A0A7G9GQ19_9FIRM</name>
<evidence type="ECO:0000256" key="10">
    <source>
        <dbReference type="ARBA" id="ARBA00022840"/>
    </source>
</evidence>
<keyword evidence="11 14" id="KW-1133">Transmembrane helix</keyword>
<protein>
    <recommendedName>
        <fullName evidence="3">histidine kinase</fullName>
        <ecNumber evidence="3">2.7.13.3</ecNumber>
    </recommendedName>
</protein>
<dbReference type="KEGG" id="ehn:H9Q80_02815"/>
<dbReference type="InterPro" id="IPR003594">
    <property type="entry name" value="HATPase_dom"/>
</dbReference>
<reference evidence="16 17" key="1">
    <citation type="submission" date="2020-08" db="EMBL/GenBank/DDBJ databases">
        <authorList>
            <person name="Liu C."/>
            <person name="Sun Q."/>
        </authorList>
    </citation>
    <scope>NUCLEOTIDE SEQUENCE [LARGE SCALE GENOMIC DNA]</scope>
    <source>
        <strain evidence="16 17">NSJ-61</strain>
    </source>
</reference>
<dbReference type="RefSeq" id="WP_158552712.1">
    <property type="nucleotide sequence ID" value="NZ_CP060636.1"/>
</dbReference>
<evidence type="ECO:0000256" key="11">
    <source>
        <dbReference type="ARBA" id="ARBA00022989"/>
    </source>
</evidence>
<dbReference type="PANTHER" id="PTHR45528:SF1">
    <property type="entry name" value="SENSOR HISTIDINE KINASE CPXA"/>
    <property type="match status" value="1"/>
</dbReference>